<proteinExistence type="predicted"/>
<dbReference type="PATRIC" id="fig|1339327.3.peg.3917"/>
<dbReference type="AlphaFoldDB" id="A0A015X6U6"/>
<organism evidence="1 2">
    <name type="scientific">Bacteroides fragilis str. S36L11</name>
    <dbReference type="NCBI Taxonomy" id="1339327"/>
    <lineage>
        <taxon>Bacteria</taxon>
        <taxon>Pseudomonadati</taxon>
        <taxon>Bacteroidota</taxon>
        <taxon>Bacteroidia</taxon>
        <taxon>Bacteroidales</taxon>
        <taxon>Bacteroidaceae</taxon>
        <taxon>Bacteroides</taxon>
    </lineage>
</organism>
<reference evidence="1 2" key="1">
    <citation type="submission" date="2014-02" db="EMBL/GenBank/DDBJ databases">
        <authorList>
            <person name="Sears C."/>
            <person name="Carroll K."/>
            <person name="Sack B.R."/>
            <person name="Qadri F."/>
            <person name="Myers L.L."/>
            <person name="Chung G.-T."/>
            <person name="Escheverria P."/>
            <person name="Fraser C.M."/>
            <person name="Sadzewicz L."/>
            <person name="Shefchek K.A."/>
            <person name="Tallon L."/>
            <person name="Das S.P."/>
            <person name="Daugherty S."/>
            <person name="Mongodin E.F."/>
        </authorList>
    </citation>
    <scope>NUCLEOTIDE SEQUENCE [LARGE SCALE GENOMIC DNA]</scope>
    <source>
        <strain evidence="1 2">S36L11</strain>
    </source>
</reference>
<dbReference type="Proteomes" id="UP000022082">
    <property type="component" value="Unassembled WGS sequence"/>
</dbReference>
<sequence length="64" mass="7328">MIGSVEPVFRFLTCRTVLCRGLRKAWQKKIPQRSEDDFLLANQPLKGAALRNQPGKGLYLQVRN</sequence>
<protein>
    <submittedName>
        <fullName evidence="1">Uncharacterized protein</fullName>
    </submittedName>
</protein>
<gene>
    <name evidence="1" type="ORF">M136_3380</name>
</gene>
<evidence type="ECO:0000313" key="2">
    <source>
        <dbReference type="Proteomes" id="UP000022082"/>
    </source>
</evidence>
<comment type="caution">
    <text evidence="1">The sequence shown here is derived from an EMBL/GenBank/DDBJ whole genome shotgun (WGS) entry which is preliminary data.</text>
</comment>
<accession>A0A015X6U6</accession>
<dbReference type="EMBL" id="JGDJ01000250">
    <property type="protein sequence ID" value="EXZ27413.1"/>
    <property type="molecule type" value="Genomic_DNA"/>
</dbReference>
<name>A0A015X6U6_BACFG</name>
<evidence type="ECO:0000313" key="1">
    <source>
        <dbReference type="EMBL" id="EXZ27413.1"/>
    </source>
</evidence>